<evidence type="ECO:0000256" key="2">
    <source>
        <dbReference type="ARBA" id="ARBA00023012"/>
    </source>
</evidence>
<dbReference type="PANTHER" id="PTHR44591:SF3">
    <property type="entry name" value="RESPONSE REGULATORY DOMAIN-CONTAINING PROTEIN"/>
    <property type="match status" value="1"/>
</dbReference>
<evidence type="ECO:0000256" key="6">
    <source>
        <dbReference type="PROSITE-ProRule" id="PRU00169"/>
    </source>
</evidence>
<dbReference type="InterPro" id="IPR011006">
    <property type="entry name" value="CheY-like_superfamily"/>
</dbReference>
<dbReference type="InterPro" id="IPR050595">
    <property type="entry name" value="Bact_response_regulator"/>
</dbReference>
<gene>
    <name evidence="8" type="ORF">GS601_09330</name>
</gene>
<evidence type="ECO:0000313" key="9">
    <source>
        <dbReference type="Proteomes" id="UP000646053"/>
    </source>
</evidence>
<keyword evidence="5" id="KW-0804">Transcription</keyword>
<keyword evidence="9" id="KW-1185">Reference proteome</keyword>
<dbReference type="GO" id="GO:0000160">
    <property type="term" value="P:phosphorelay signal transduction system"/>
    <property type="evidence" value="ECO:0007669"/>
    <property type="project" value="UniProtKB-KW"/>
</dbReference>
<dbReference type="Gene3D" id="3.40.50.2300">
    <property type="match status" value="1"/>
</dbReference>
<dbReference type="PROSITE" id="PS50110">
    <property type="entry name" value="RESPONSE_REGULATORY"/>
    <property type="match status" value="1"/>
</dbReference>
<evidence type="ECO:0000313" key="8">
    <source>
        <dbReference type="EMBL" id="NDJ17486.1"/>
    </source>
</evidence>
<evidence type="ECO:0000256" key="5">
    <source>
        <dbReference type="ARBA" id="ARBA00023163"/>
    </source>
</evidence>
<feature type="domain" description="Response regulatory" evidence="7">
    <location>
        <begin position="3"/>
        <end position="118"/>
    </location>
</feature>
<dbReference type="RefSeq" id="WP_162423010.1">
    <property type="nucleotide sequence ID" value="NZ_WVIE01000009.1"/>
</dbReference>
<keyword evidence="4" id="KW-0238">DNA-binding</keyword>
<reference evidence="8" key="1">
    <citation type="submission" date="2019-12" db="EMBL/GenBank/DDBJ databases">
        <title>High-Quality draft genome sequences of three cyanobacteria isolated from the limestone walls of the Old Cathedral of Coimbra.</title>
        <authorList>
            <person name="Tiago I."/>
            <person name="Soares F."/>
            <person name="Portugal A."/>
        </authorList>
    </citation>
    <scope>NUCLEOTIDE SEQUENCE</scope>
    <source>
        <strain evidence="8">A</strain>
    </source>
</reference>
<evidence type="ECO:0000259" key="7">
    <source>
        <dbReference type="PROSITE" id="PS50110"/>
    </source>
</evidence>
<dbReference type="GO" id="GO:0003677">
    <property type="term" value="F:DNA binding"/>
    <property type="evidence" value="ECO:0007669"/>
    <property type="project" value="UniProtKB-KW"/>
</dbReference>
<accession>A0A8J7Z423</accession>
<feature type="modified residue" description="4-aspartylphosphate" evidence="6">
    <location>
        <position position="52"/>
    </location>
</feature>
<keyword evidence="3" id="KW-0805">Transcription regulation</keyword>
<dbReference type="EMBL" id="WVIE01000009">
    <property type="protein sequence ID" value="NDJ17486.1"/>
    <property type="molecule type" value="Genomic_DNA"/>
</dbReference>
<organism evidence="8 9">
    <name type="scientific">Myxacorys almedinensis A</name>
    <dbReference type="NCBI Taxonomy" id="2690445"/>
    <lineage>
        <taxon>Bacteria</taxon>
        <taxon>Bacillati</taxon>
        <taxon>Cyanobacteriota</taxon>
        <taxon>Cyanophyceae</taxon>
        <taxon>Leptolyngbyales</taxon>
        <taxon>Leptolyngbyaceae</taxon>
        <taxon>Myxacorys</taxon>
        <taxon>Myxacorys almedinensis</taxon>
    </lineage>
</organism>
<sequence length="121" mass="13271">MTRILVVDDVADNSFLLQALLEFEGYQVDTADNGQAALAKIESAPPDLVLLDVMMPEMDGYEVACRIRQNHQLDSVPILFVTGYDAVATEVKAPVQVAGIIRKPVEIDNLMVQVQTALDLE</sequence>
<proteinExistence type="predicted"/>
<dbReference type="Proteomes" id="UP000646053">
    <property type="component" value="Unassembled WGS sequence"/>
</dbReference>
<dbReference type="InterPro" id="IPR001789">
    <property type="entry name" value="Sig_transdc_resp-reg_receiver"/>
</dbReference>
<dbReference type="AlphaFoldDB" id="A0A8J7Z423"/>
<keyword evidence="1 6" id="KW-0597">Phosphoprotein</keyword>
<evidence type="ECO:0000256" key="4">
    <source>
        <dbReference type="ARBA" id="ARBA00023125"/>
    </source>
</evidence>
<protein>
    <submittedName>
        <fullName evidence="8">Response regulator</fullName>
    </submittedName>
</protein>
<name>A0A8J7Z423_9CYAN</name>
<evidence type="ECO:0000256" key="3">
    <source>
        <dbReference type="ARBA" id="ARBA00023015"/>
    </source>
</evidence>
<keyword evidence="2" id="KW-0902">Two-component regulatory system</keyword>
<dbReference type="SUPFAM" id="SSF52172">
    <property type="entry name" value="CheY-like"/>
    <property type="match status" value="1"/>
</dbReference>
<dbReference type="FunFam" id="3.40.50.2300:FF:000001">
    <property type="entry name" value="DNA-binding response regulator PhoB"/>
    <property type="match status" value="1"/>
</dbReference>
<evidence type="ECO:0000256" key="1">
    <source>
        <dbReference type="ARBA" id="ARBA00022553"/>
    </source>
</evidence>
<dbReference type="SMART" id="SM00448">
    <property type="entry name" value="REC"/>
    <property type="match status" value="1"/>
</dbReference>
<comment type="caution">
    <text evidence="8">The sequence shown here is derived from an EMBL/GenBank/DDBJ whole genome shotgun (WGS) entry which is preliminary data.</text>
</comment>
<dbReference type="Pfam" id="PF00072">
    <property type="entry name" value="Response_reg"/>
    <property type="match status" value="1"/>
</dbReference>
<dbReference type="PANTHER" id="PTHR44591">
    <property type="entry name" value="STRESS RESPONSE REGULATOR PROTEIN 1"/>
    <property type="match status" value="1"/>
</dbReference>